<sequence>MKWKTKWIVAIVLTLGVIGVAKLEDAGVIREPVTQYVTSGKDFMVMKKWVATMIKDPGADKVAVMADPHQEDPFSAYESMQPYKEGVIVSYTQPLPIDAQENGLVIFTGFTRESGKTITVLYDSGDEVTYGYVGTVYKLPYTAVKKGDTLALMDEGAIYLKVKQDGVKMDASLLPTYLSGGEQ</sequence>
<organism evidence="1 2">
    <name type="scientific">Sporosarcina psychrophila</name>
    <name type="common">Bacillus psychrophilus</name>
    <dbReference type="NCBI Taxonomy" id="1476"/>
    <lineage>
        <taxon>Bacteria</taxon>
        <taxon>Bacillati</taxon>
        <taxon>Bacillota</taxon>
        <taxon>Bacilli</taxon>
        <taxon>Bacillales</taxon>
        <taxon>Caryophanaceae</taxon>
        <taxon>Sporosarcina</taxon>
    </lineage>
</organism>
<evidence type="ECO:0000313" key="1">
    <source>
        <dbReference type="EMBL" id="HJF32075.1"/>
    </source>
</evidence>
<name>A0A921FYL4_SPOPS</name>
<reference evidence="1" key="2">
    <citation type="submission" date="2021-09" db="EMBL/GenBank/DDBJ databases">
        <authorList>
            <person name="Gilroy R."/>
        </authorList>
    </citation>
    <scope>NUCLEOTIDE SEQUENCE</scope>
    <source>
        <strain evidence="1">CHK171-7178</strain>
    </source>
</reference>
<dbReference type="AlphaFoldDB" id="A0A921FYL4"/>
<reference evidence="1" key="1">
    <citation type="journal article" date="2021" name="PeerJ">
        <title>Extensive microbial diversity within the chicken gut microbiome revealed by metagenomics and culture.</title>
        <authorList>
            <person name="Gilroy R."/>
            <person name="Ravi A."/>
            <person name="Getino M."/>
            <person name="Pursley I."/>
            <person name="Horton D.L."/>
            <person name="Alikhan N.F."/>
            <person name="Baker D."/>
            <person name="Gharbi K."/>
            <person name="Hall N."/>
            <person name="Watson M."/>
            <person name="Adriaenssens E.M."/>
            <person name="Foster-Nyarko E."/>
            <person name="Jarju S."/>
            <person name="Secka A."/>
            <person name="Antonio M."/>
            <person name="Oren A."/>
            <person name="Chaudhuri R.R."/>
            <person name="La Ragione R."/>
            <person name="Hildebrand F."/>
            <person name="Pallen M.J."/>
        </authorList>
    </citation>
    <scope>NUCLEOTIDE SEQUENCE</scope>
    <source>
        <strain evidence="1">CHK171-7178</strain>
    </source>
</reference>
<protein>
    <submittedName>
        <fullName evidence="1">M23 family metallopeptidase</fullName>
    </submittedName>
</protein>
<dbReference type="Proteomes" id="UP000698173">
    <property type="component" value="Unassembled WGS sequence"/>
</dbReference>
<gene>
    <name evidence="1" type="ORF">K8V56_09920</name>
</gene>
<dbReference type="SUPFAM" id="SSF51261">
    <property type="entry name" value="Duplicated hybrid motif"/>
    <property type="match status" value="1"/>
</dbReference>
<comment type="caution">
    <text evidence="1">The sequence shown here is derived from an EMBL/GenBank/DDBJ whole genome shotgun (WGS) entry which is preliminary data.</text>
</comment>
<accession>A0A921FYL4</accession>
<evidence type="ECO:0000313" key="2">
    <source>
        <dbReference type="Proteomes" id="UP000698173"/>
    </source>
</evidence>
<dbReference type="EMBL" id="DYWT01000165">
    <property type="protein sequence ID" value="HJF32075.1"/>
    <property type="molecule type" value="Genomic_DNA"/>
</dbReference>
<proteinExistence type="predicted"/>
<dbReference type="InterPro" id="IPR011055">
    <property type="entry name" value="Dup_hybrid_motif"/>
</dbReference>